<protein>
    <submittedName>
        <fullName evidence="1">Uncharacterized protein</fullName>
    </submittedName>
</protein>
<evidence type="ECO:0000313" key="2">
    <source>
        <dbReference type="Proteomes" id="UP001396334"/>
    </source>
</evidence>
<dbReference type="PANTHER" id="PTHR36892:SF1">
    <property type="entry name" value="OS05G0518200 PROTEIN"/>
    <property type="match status" value="1"/>
</dbReference>
<dbReference type="Proteomes" id="UP001396334">
    <property type="component" value="Unassembled WGS sequence"/>
</dbReference>
<name>A0ABR2QUS7_9ROSI</name>
<reference evidence="1 2" key="1">
    <citation type="journal article" date="2024" name="G3 (Bethesda)">
        <title>Genome assembly of Hibiscus sabdariffa L. provides insights into metabolisms of medicinal natural products.</title>
        <authorList>
            <person name="Kim T."/>
        </authorList>
    </citation>
    <scope>NUCLEOTIDE SEQUENCE [LARGE SCALE GENOMIC DNA]</scope>
    <source>
        <strain evidence="1">TK-2024</strain>
        <tissue evidence="1">Old leaves</tissue>
    </source>
</reference>
<organism evidence="1 2">
    <name type="scientific">Hibiscus sabdariffa</name>
    <name type="common">roselle</name>
    <dbReference type="NCBI Taxonomy" id="183260"/>
    <lineage>
        <taxon>Eukaryota</taxon>
        <taxon>Viridiplantae</taxon>
        <taxon>Streptophyta</taxon>
        <taxon>Embryophyta</taxon>
        <taxon>Tracheophyta</taxon>
        <taxon>Spermatophyta</taxon>
        <taxon>Magnoliopsida</taxon>
        <taxon>eudicotyledons</taxon>
        <taxon>Gunneridae</taxon>
        <taxon>Pentapetalae</taxon>
        <taxon>rosids</taxon>
        <taxon>malvids</taxon>
        <taxon>Malvales</taxon>
        <taxon>Malvaceae</taxon>
        <taxon>Malvoideae</taxon>
        <taxon>Hibiscus</taxon>
    </lineage>
</organism>
<sequence>MLENHLSTFPFCTRIMLNVSSKSQIQWLIQATHQAQAHNTPQLFPEVGGRCLHTARTSFLINHLVPRFPIVSYDHSSMISCSHMGSSAAPFIPVIKPTSVNLSQRNGMKSKIVSTQDLDISQKARKRPAVKEDCLMKFTNLKSLGIRYECNSVNKRKLHRWHSM</sequence>
<evidence type="ECO:0000313" key="1">
    <source>
        <dbReference type="EMBL" id="KAK9004299.1"/>
    </source>
</evidence>
<dbReference type="PANTHER" id="PTHR36892">
    <property type="entry name" value="OS01G0201800 PROTEIN"/>
    <property type="match status" value="1"/>
</dbReference>
<keyword evidence="2" id="KW-1185">Reference proteome</keyword>
<gene>
    <name evidence="1" type="ORF">V6N11_002101</name>
</gene>
<proteinExistence type="predicted"/>
<dbReference type="EMBL" id="JBBPBN010000031">
    <property type="protein sequence ID" value="KAK9004299.1"/>
    <property type="molecule type" value="Genomic_DNA"/>
</dbReference>
<comment type="caution">
    <text evidence="1">The sequence shown here is derived from an EMBL/GenBank/DDBJ whole genome shotgun (WGS) entry which is preliminary data.</text>
</comment>
<accession>A0ABR2QUS7</accession>